<dbReference type="EMBL" id="CM004403">
    <property type="protein sequence ID" value="OAY25455.1"/>
    <property type="molecule type" value="Genomic_DNA"/>
</dbReference>
<dbReference type="SMART" id="SM01019">
    <property type="entry name" value="B3"/>
    <property type="match status" value="2"/>
</dbReference>
<evidence type="ECO:0000313" key="9">
    <source>
        <dbReference type="Proteomes" id="UP000091857"/>
    </source>
</evidence>
<gene>
    <name evidence="8" type="ORF">MANES_17G096200v8</name>
</gene>
<dbReference type="SMR" id="A0A2C9U6Q9"/>
<organism evidence="8 9">
    <name type="scientific">Manihot esculenta</name>
    <name type="common">Cassava</name>
    <name type="synonym">Jatropha manihot</name>
    <dbReference type="NCBI Taxonomy" id="3983"/>
    <lineage>
        <taxon>Eukaryota</taxon>
        <taxon>Viridiplantae</taxon>
        <taxon>Streptophyta</taxon>
        <taxon>Embryophyta</taxon>
        <taxon>Tracheophyta</taxon>
        <taxon>Spermatophyta</taxon>
        <taxon>Magnoliopsida</taxon>
        <taxon>eudicotyledons</taxon>
        <taxon>Gunneridae</taxon>
        <taxon>Pentapetalae</taxon>
        <taxon>rosids</taxon>
        <taxon>fabids</taxon>
        <taxon>Malpighiales</taxon>
        <taxon>Euphorbiaceae</taxon>
        <taxon>Crotonoideae</taxon>
        <taxon>Manihoteae</taxon>
        <taxon>Manihot</taxon>
    </lineage>
</organism>
<dbReference type="Proteomes" id="UP000091857">
    <property type="component" value="Chromosome 17"/>
</dbReference>
<keyword evidence="2" id="KW-0805">Transcription regulation</keyword>
<dbReference type="GO" id="GO:0003677">
    <property type="term" value="F:DNA binding"/>
    <property type="evidence" value="ECO:0007669"/>
    <property type="project" value="UniProtKB-KW"/>
</dbReference>
<evidence type="ECO:0000256" key="3">
    <source>
        <dbReference type="ARBA" id="ARBA00023125"/>
    </source>
</evidence>
<dbReference type="OMA" id="YIYNLPH"/>
<dbReference type="GO" id="GO:0005634">
    <property type="term" value="C:nucleus"/>
    <property type="evidence" value="ECO:0007669"/>
    <property type="project" value="UniProtKB-SubCell"/>
</dbReference>
<evidence type="ECO:0000256" key="6">
    <source>
        <dbReference type="SAM" id="MobiDB-lite"/>
    </source>
</evidence>
<evidence type="ECO:0000259" key="7">
    <source>
        <dbReference type="PROSITE" id="PS50863"/>
    </source>
</evidence>
<dbReference type="STRING" id="3983.A0A2C9U6Q9"/>
<dbReference type="AlphaFoldDB" id="A0A2C9U6Q9"/>
<accession>A0A2C9U6Q9</accession>
<evidence type="ECO:0000313" key="8">
    <source>
        <dbReference type="EMBL" id="OAY25455.1"/>
    </source>
</evidence>
<evidence type="ECO:0000256" key="5">
    <source>
        <dbReference type="ARBA" id="ARBA00023242"/>
    </source>
</evidence>
<dbReference type="SUPFAM" id="SSF101936">
    <property type="entry name" value="DNA-binding pseudobarrel domain"/>
    <property type="match status" value="2"/>
</dbReference>
<comment type="caution">
    <text evidence="8">The sequence shown here is derived from an EMBL/GenBank/DDBJ whole genome shotgun (WGS) entry which is preliminary data.</text>
</comment>
<feature type="domain" description="TF-B3" evidence="7">
    <location>
        <begin position="256"/>
        <end position="351"/>
    </location>
</feature>
<dbReference type="CDD" id="cd10017">
    <property type="entry name" value="B3_DNA"/>
    <property type="match status" value="2"/>
</dbReference>
<dbReference type="InterPro" id="IPR003340">
    <property type="entry name" value="B3_DNA-bd"/>
</dbReference>
<dbReference type="PROSITE" id="PS50863">
    <property type="entry name" value="B3"/>
    <property type="match status" value="2"/>
</dbReference>
<proteinExistence type="predicted"/>
<keyword evidence="3" id="KW-0238">DNA-binding</keyword>
<protein>
    <recommendedName>
        <fullName evidence="7">TF-B3 domain-containing protein</fullName>
    </recommendedName>
</protein>
<feature type="compositionally biased region" description="Basic residues" evidence="6">
    <location>
        <begin position="192"/>
        <end position="201"/>
    </location>
</feature>
<name>A0A2C9U6Q9_MANES</name>
<keyword evidence="4" id="KW-0804">Transcription</keyword>
<dbReference type="PANTHER" id="PTHR31920">
    <property type="entry name" value="B3 DOMAIN-CONTAINING"/>
    <property type="match status" value="1"/>
</dbReference>
<feature type="domain" description="TF-B3" evidence="7">
    <location>
        <begin position="5"/>
        <end position="98"/>
    </location>
</feature>
<keyword evidence="9" id="KW-1185">Reference proteome</keyword>
<reference evidence="9" key="1">
    <citation type="journal article" date="2016" name="Nat. Biotechnol.">
        <title>Sequencing wild and cultivated cassava and related species reveals extensive interspecific hybridization and genetic diversity.</title>
        <authorList>
            <person name="Bredeson J.V."/>
            <person name="Lyons J.B."/>
            <person name="Prochnik S.E."/>
            <person name="Wu G.A."/>
            <person name="Ha C.M."/>
            <person name="Edsinger-Gonzales E."/>
            <person name="Grimwood J."/>
            <person name="Schmutz J."/>
            <person name="Rabbi I.Y."/>
            <person name="Egesi C."/>
            <person name="Nauluvula P."/>
            <person name="Lebot V."/>
            <person name="Ndunguru J."/>
            <person name="Mkamilo G."/>
            <person name="Bart R.S."/>
            <person name="Setter T.L."/>
            <person name="Gleadow R.M."/>
            <person name="Kulakow P."/>
            <person name="Ferguson M.E."/>
            <person name="Rounsley S."/>
            <person name="Rokhsar D.S."/>
        </authorList>
    </citation>
    <scope>NUCLEOTIDE SEQUENCE [LARGE SCALE GENOMIC DNA]</scope>
    <source>
        <strain evidence="9">cv. AM560-2</strain>
    </source>
</reference>
<keyword evidence="5" id="KW-0539">Nucleus</keyword>
<dbReference type="PANTHER" id="PTHR31920:SF37">
    <property type="entry name" value="B3 DOMAIN-CONTAINING TRANSCRIPTION FACTOR VRN1"/>
    <property type="match status" value="1"/>
</dbReference>
<evidence type="ECO:0000256" key="4">
    <source>
        <dbReference type="ARBA" id="ARBA00023163"/>
    </source>
</evidence>
<dbReference type="Pfam" id="PF02362">
    <property type="entry name" value="B3"/>
    <property type="match status" value="2"/>
</dbReference>
<dbReference type="InterPro" id="IPR050655">
    <property type="entry name" value="Plant_B3_domain"/>
</dbReference>
<dbReference type="Gramene" id="Manes.17G096200.1.v8.1">
    <property type="protein sequence ID" value="Manes.17G096200.1.v8.1.CDS"/>
    <property type="gene ID" value="Manes.17G096200.v8.1"/>
</dbReference>
<evidence type="ECO:0000256" key="1">
    <source>
        <dbReference type="ARBA" id="ARBA00004123"/>
    </source>
</evidence>
<feature type="region of interest" description="Disordered" evidence="6">
    <location>
        <begin position="190"/>
        <end position="217"/>
    </location>
</feature>
<comment type="subcellular location">
    <subcellularLocation>
        <location evidence="1">Nucleus</location>
    </subcellularLocation>
</comment>
<sequence>MPRPYFHKLILSNTIRDKKLRIPDNFVKKFGNDLSAFGRLSVPGGPVWPVGLIKADDKFWFHEGWQEFMERYSIRVGYFLVFRYEGHAVFTVHIFNLSASEINYQSNALSGRRFLAFEEMGDDDFVEYLSSSSPYLLPNSLKRNVLLSKGDSISQVTNQATRDVGVQFNAIEMKNYADDVKFYVPDGEIQKPKKQGRKKRKIDPNEQQPPASQEDEAEMRFRFYESASARKRTVTAEERERAINAAKAFEPINPFCRVVLRPSYLYRGCIMYLPSCFAEKNLNGVSGFIKLQLCDGKQWPVRCLYRGGRAKLSQGWYEFTLENNLGEGDVCIFELMRSRDIVLKVTVFRVLESAGLVNRP</sequence>
<dbReference type="InterPro" id="IPR015300">
    <property type="entry name" value="DNA-bd_pseudobarrel_sf"/>
</dbReference>
<evidence type="ECO:0000256" key="2">
    <source>
        <dbReference type="ARBA" id="ARBA00023015"/>
    </source>
</evidence>
<dbReference type="Gene3D" id="2.40.330.10">
    <property type="entry name" value="DNA-binding pseudobarrel domain"/>
    <property type="match status" value="2"/>
</dbReference>